<accession>A0ABT3HB78</accession>
<protein>
    <submittedName>
        <fullName evidence="1">Uncharacterized protein</fullName>
    </submittedName>
</protein>
<reference evidence="2" key="1">
    <citation type="submission" date="2023-07" db="EMBL/GenBank/DDBJ databases">
        <title>Genome sequencing of Purple Non-Sulfur Bacteria from various extreme environments.</title>
        <authorList>
            <person name="Mayer M."/>
        </authorList>
    </citation>
    <scope>NUCLEOTIDE SEQUENCE [LARGE SCALE GENOMIC DNA]</scope>
    <source>
        <strain evidence="2">DSM 17935</strain>
    </source>
</reference>
<evidence type="ECO:0000313" key="2">
    <source>
        <dbReference type="Proteomes" id="UP001209755"/>
    </source>
</evidence>
<proteinExistence type="predicted"/>
<organism evidence="1 2">
    <name type="scientific">Rhodobium gokarnense</name>
    <dbReference type="NCBI Taxonomy" id="364296"/>
    <lineage>
        <taxon>Bacteria</taxon>
        <taxon>Pseudomonadati</taxon>
        <taxon>Pseudomonadota</taxon>
        <taxon>Alphaproteobacteria</taxon>
        <taxon>Hyphomicrobiales</taxon>
        <taxon>Rhodobiaceae</taxon>
        <taxon>Rhodobium</taxon>
    </lineage>
</organism>
<gene>
    <name evidence="1" type="ORF">M2319_001989</name>
</gene>
<name>A0ABT3HB78_9HYPH</name>
<keyword evidence="2" id="KW-1185">Reference proteome</keyword>
<sequence length="201" mass="21550">MDVIAFLGRMERRKGQAGFGPERGHDALAPADSLDDLLERAVFPAVDCRAVIGRQVTGRSCSSRIGGVSIGVDDCPPQRRPILPPCGTPVSGPRWRSRTGPAGGGLFACFEAPTLVAGLSEDKQDGFEHGPVFGGTIVQCRVRSPWKSITSASRSAQRHFTWSRSACQPKSRQCCDLATGVATKQKRTGKGCPCQFDFRCA</sequence>
<dbReference type="EMBL" id="JAOQNS010000005">
    <property type="protein sequence ID" value="MCW2307652.1"/>
    <property type="molecule type" value="Genomic_DNA"/>
</dbReference>
<dbReference type="Proteomes" id="UP001209755">
    <property type="component" value="Unassembled WGS sequence"/>
</dbReference>
<comment type="caution">
    <text evidence="1">The sequence shown here is derived from an EMBL/GenBank/DDBJ whole genome shotgun (WGS) entry which is preliminary data.</text>
</comment>
<evidence type="ECO:0000313" key="1">
    <source>
        <dbReference type="EMBL" id="MCW2307652.1"/>
    </source>
</evidence>